<organism evidence="1 2">
    <name type="scientific">Bodo saltans</name>
    <name type="common">Flagellated protozoan</name>
    <dbReference type="NCBI Taxonomy" id="75058"/>
    <lineage>
        <taxon>Eukaryota</taxon>
        <taxon>Discoba</taxon>
        <taxon>Euglenozoa</taxon>
        <taxon>Kinetoplastea</taxon>
        <taxon>Metakinetoplastina</taxon>
        <taxon>Eubodonida</taxon>
        <taxon>Bodonidae</taxon>
        <taxon>Bodo</taxon>
    </lineage>
</organism>
<name>A0A0S4IX37_BODSA</name>
<evidence type="ECO:0000313" key="1">
    <source>
        <dbReference type="EMBL" id="CUF87208.1"/>
    </source>
</evidence>
<dbReference type="EMBL" id="CYKH01000428">
    <property type="protein sequence ID" value="CUF87208.1"/>
    <property type="molecule type" value="Genomic_DNA"/>
</dbReference>
<accession>A0A0S4IX37</accession>
<dbReference type="Proteomes" id="UP000051952">
    <property type="component" value="Unassembled WGS sequence"/>
</dbReference>
<gene>
    <name evidence="1" type="ORF">BSAL_66615</name>
</gene>
<sequence length="67" mass="7597">MGVALTILFCKKKKHMKSVESCFRIENALCEIMVAFSAKTIRYLTREHVNTGTACLLPSIPHIHTYT</sequence>
<reference evidence="2" key="1">
    <citation type="submission" date="2015-09" db="EMBL/GenBank/DDBJ databases">
        <authorList>
            <consortium name="Pathogen Informatics"/>
        </authorList>
    </citation>
    <scope>NUCLEOTIDE SEQUENCE [LARGE SCALE GENOMIC DNA]</scope>
    <source>
        <strain evidence="2">Lake Konstanz</strain>
    </source>
</reference>
<evidence type="ECO:0000313" key="2">
    <source>
        <dbReference type="Proteomes" id="UP000051952"/>
    </source>
</evidence>
<proteinExistence type="predicted"/>
<dbReference type="VEuPathDB" id="TriTrypDB:BSAL_66615"/>
<dbReference type="AlphaFoldDB" id="A0A0S4IX37"/>
<keyword evidence="2" id="KW-1185">Reference proteome</keyword>
<protein>
    <submittedName>
        <fullName evidence="1">Uncharacterized protein</fullName>
    </submittedName>
</protein>